<dbReference type="AlphaFoldDB" id="A0A7C5HG43"/>
<protein>
    <submittedName>
        <fullName evidence="1">Four helix bundle protein</fullName>
    </submittedName>
</protein>
<dbReference type="PANTHER" id="PTHR38471:SF2">
    <property type="entry name" value="FOUR HELIX BUNDLE PROTEIN"/>
    <property type="match status" value="1"/>
</dbReference>
<sequence>MAQYKESLKSFEDLECWKACREVRKFIMDLIKKYPKEEKFAIVDDMKRAARSSTHNIAEGFGRFHYQENIQFCRQSRGSLYELIDQLITSKDDRYITDEQYEKGRSLISKALAI</sequence>
<name>A0A7C5HG43_UNCW3</name>
<dbReference type="Pfam" id="PF05635">
    <property type="entry name" value="23S_rRNA_IVP"/>
    <property type="match status" value="1"/>
</dbReference>
<gene>
    <name evidence="1" type="ORF">ENL19_01665</name>
</gene>
<dbReference type="SUPFAM" id="SSF158446">
    <property type="entry name" value="IVS-encoded protein-like"/>
    <property type="match status" value="1"/>
</dbReference>
<dbReference type="Proteomes" id="UP000886110">
    <property type="component" value="Unassembled WGS sequence"/>
</dbReference>
<dbReference type="CDD" id="cd16377">
    <property type="entry name" value="23S_rRNA_IVP_like"/>
    <property type="match status" value="1"/>
</dbReference>
<reference evidence="1" key="1">
    <citation type="journal article" date="2020" name="mSystems">
        <title>Genome- and Community-Level Interaction Insights into Carbon Utilization and Element Cycling Functions of Hydrothermarchaeota in Hydrothermal Sediment.</title>
        <authorList>
            <person name="Zhou Z."/>
            <person name="Liu Y."/>
            <person name="Xu W."/>
            <person name="Pan J."/>
            <person name="Luo Z.H."/>
            <person name="Li M."/>
        </authorList>
    </citation>
    <scope>NUCLEOTIDE SEQUENCE [LARGE SCALE GENOMIC DNA]</scope>
    <source>
        <strain evidence="1">HyVt-74</strain>
    </source>
</reference>
<comment type="caution">
    <text evidence="1">The sequence shown here is derived from an EMBL/GenBank/DDBJ whole genome shotgun (WGS) entry which is preliminary data.</text>
</comment>
<dbReference type="Gene3D" id="1.20.1440.60">
    <property type="entry name" value="23S rRNA-intervening sequence"/>
    <property type="match status" value="1"/>
</dbReference>
<accession>A0A7C5HG43</accession>
<evidence type="ECO:0000313" key="1">
    <source>
        <dbReference type="EMBL" id="HHE04753.1"/>
    </source>
</evidence>
<dbReference type="InterPro" id="IPR012657">
    <property type="entry name" value="23S_rRNA-intervening_sequence"/>
</dbReference>
<proteinExistence type="predicted"/>
<dbReference type="PANTHER" id="PTHR38471">
    <property type="entry name" value="FOUR HELIX BUNDLE PROTEIN"/>
    <property type="match status" value="1"/>
</dbReference>
<feature type="non-terminal residue" evidence="1">
    <location>
        <position position="114"/>
    </location>
</feature>
<dbReference type="EMBL" id="DRTB01000122">
    <property type="protein sequence ID" value="HHE04753.1"/>
    <property type="molecule type" value="Genomic_DNA"/>
</dbReference>
<dbReference type="InterPro" id="IPR036583">
    <property type="entry name" value="23S_rRNA_IVS_sf"/>
</dbReference>
<dbReference type="NCBIfam" id="TIGR02436">
    <property type="entry name" value="four helix bundle protein"/>
    <property type="match status" value="1"/>
</dbReference>
<organism evidence="1">
    <name type="scientific">candidate division WOR-3 bacterium</name>
    <dbReference type="NCBI Taxonomy" id="2052148"/>
    <lineage>
        <taxon>Bacteria</taxon>
        <taxon>Bacteria division WOR-3</taxon>
    </lineage>
</organism>